<protein>
    <recommendedName>
        <fullName evidence="3">B12-binding domain-containing protein</fullName>
    </recommendedName>
</protein>
<accession>A0ABX7TAS8</accession>
<evidence type="ECO:0008006" key="3">
    <source>
        <dbReference type="Google" id="ProtNLM"/>
    </source>
</evidence>
<reference evidence="1 2" key="1">
    <citation type="submission" date="2021-03" db="EMBL/GenBank/DDBJ databases">
        <title>Complete genome of Parasphingorhabdus_sp.JHSY0214.</title>
        <authorList>
            <person name="Yoo J.H."/>
            <person name="Bae J.W."/>
        </authorList>
    </citation>
    <scope>NUCLEOTIDE SEQUENCE [LARGE SCALE GENOMIC DNA]</scope>
    <source>
        <strain evidence="1 2">JHSY0214</strain>
    </source>
</reference>
<proteinExistence type="predicted"/>
<dbReference type="Gene3D" id="3.40.50.280">
    <property type="entry name" value="Cobalamin-binding domain"/>
    <property type="match status" value="1"/>
</dbReference>
<dbReference type="InterPro" id="IPR036724">
    <property type="entry name" value="Cobalamin-bd_sf"/>
</dbReference>
<evidence type="ECO:0000313" key="2">
    <source>
        <dbReference type="Proteomes" id="UP000663923"/>
    </source>
</evidence>
<dbReference type="EMBL" id="CP071794">
    <property type="protein sequence ID" value="QTD57358.1"/>
    <property type="molecule type" value="Genomic_DNA"/>
</dbReference>
<dbReference type="SUPFAM" id="SSF52242">
    <property type="entry name" value="Cobalamin (vitamin B12)-binding domain"/>
    <property type="match status" value="1"/>
</dbReference>
<name>A0ABX7TAS8_9SPHN</name>
<gene>
    <name evidence="1" type="ORF">J4G78_07470</name>
</gene>
<organism evidence="1 2">
    <name type="scientific">Parasphingorhabdus cellanae</name>
    <dbReference type="NCBI Taxonomy" id="2806553"/>
    <lineage>
        <taxon>Bacteria</taxon>
        <taxon>Pseudomonadati</taxon>
        <taxon>Pseudomonadota</taxon>
        <taxon>Alphaproteobacteria</taxon>
        <taxon>Sphingomonadales</taxon>
        <taxon>Sphingomonadaceae</taxon>
        <taxon>Parasphingorhabdus</taxon>
    </lineage>
</organism>
<dbReference type="Proteomes" id="UP000663923">
    <property type="component" value="Chromosome"/>
</dbReference>
<keyword evidence="2" id="KW-1185">Reference proteome</keyword>
<evidence type="ECO:0000313" key="1">
    <source>
        <dbReference type="EMBL" id="QTD57358.1"/>
    </source>
</evidence>
<sequence length="115" mass="12348">MIAECFYRAGWDADILIEPTQSELIGKFADRHYDLIGLTISRDCPKATLTNLVNAIRSVSNNPGARIMMGGRLINEKPELVEECGADATAQDAPSAVLLADSIIPVKANIFDGSA</sequence>
<dbReference type="RefSeq" id="WP_207989765.1">
    <property type="nucleotide sequence ID" value="NZ_CP071794.1"/>
</dbReference>